<feature type="compositionally biased region" description="Low complexity" evidence="2">
    <location>
        <begin position="3313"/>
        <end position="3326"/>
    </location>
</feature>
<accession>A0AA88MNH1</accession>
<evidence type="ECO:0000256" key="2">
    <source>
        <dbReference type="SAM" id="MobiDB-lite"/>
    </source>
</evidence>
<feature type="region of interest" description="Disordered" evidence="2">
    <location>
        <begin position="3562"/>
        <end position="3623"/>
    </location>
</feature>
<feature type="compositionally biased region" description="Basic and acidic residues" evidence="2">
    <location>
        <begin position="1104"/>
        <end position="1133"/>
    </location>
</feature>
<proteinExistence type="predicted"/>
<feature type="region of interest" description="Disordered" evidence="2">
    <location>
        <begin position="3268"/>
        <end position="3529"/>
    </location>
</feature>
<sequence length="3654" mass="405414">MHTVKELDAESILQDEGTVLEQQSDKTTKESSKHFSSTDTEARAISSRGAKEKLEKERDCPQQREAVIRPQQAGKIDFKSLHNRSKFVADRTWSSGKGSPQSPSGKGRSREKGKRTGKTDRGNPQQLYRLSITNSRSNPTIGIAYPQQKVSPPKKLESSRGPVSGSYRFHVPSIPERESELQQEELNYSRCFQEASSNLTSPSYTSQALGSSSGTSSHPHPPLSQQQQQQQQQPVPMESSSTQSGSQLILADFQLSGSNAWSPERTFNGANYGVSYEYHFPEESASDSFSCEQNTQSQDFTDSNLSSIHVTHNSFSFTPGEGQNIAQNNTQFSSEQRQEDRNSYPNPPQSLFIQGVASSIQCPRNLSEDSASSDSSGSISQQSEQVKTALPESTDHNGQADNRDAAITSGIHNPASSSTCSSLSPASTSPGNMSSEDSQVMKPAPTQTFYHQPQPKTQLPSDHLSPQTHAFQSDASRILPYAPDRTKDDMISYLQNSTQPKTTVEGNKGYMDSFGVEHHQPPPPYSAHQLLASSLATANLDQFDVLLTCKQCNQNFNNLASFLGHKQYCTQNTFAQNDLKDISKMEDSRKFHAEPAKSVSSVSNVSMSRCPSDLHLSLLGLNKNGELISDSETKGDNKEDPMKLNLFSSSGNLPELEMEDAKLDSLITEALNGLGYQSDNAEIDSSFIDAFADDDLTTVKATSNKLCQKTKEPPVLENKNKQAADDGRSFTQGKYCYDSDVESPETDKQYTDSKLEKISLNLEQDEEINIKKEVSHKNSRIASREKAREQDSKVKEARKLCKSEDENTSTQRFLLSSKFSERCGVKSVQDSSALRGSAPSQASTSPTSKTAVKESKRKSTGGGTWSKELIHKIVQQKNKLHKLHVKGTKNLQISLVMGRLPSTVQNAGIGEYDYVSDTDDEREPVKIASQGRLNQSSRCKYTYTKECKWRARSERDQAAWRHESKECFEVKKSEEVSLLPEKHGSHQRLKRRGSRSSTSSELSTSVSVSSDSINSPKSTDRTDSDCEKKTDIIKKESPEQKTYERFSPQKFCKESSTLALAFTKSVKKYNTDKALLSDDKDSKEDLKTFCSNLEVTDPVSLSQKAKETMKHFEKSRSSLTKSRDKQVSHRKETGTAVSSDRTTLQRTNHLCPKEEPAQGSSADNKPLQFGSQSHTNNKESDFNSKRNTKGQQREGPQVTQPELSDRTAFDKQSDSVCMVKEVITLVNDLDTHKPASLCTSLMDDVCRSPSESQGPLIEKDALMPYPLDQEQGLMKSPLTFDTSSMFGDLTGFESSIYSDMPIQKEGFHSIANTTDKKEEFVSSFPPFLGQREWNLLVSPVLPDEISQYKENSEKSDEKKPDYNHVPLSLPEKIIDYSTNLNSCASEDELEIKRIVNELETQLQTTKLESPPILAQEAPKQLQMSKFSPLRLDETSESEATGLDLRCPVQVIDVPGTRMASEPFAEPGLPWSSPFQFELLSEHHNPHTPVHNEPRVLEHFTDKEDDASNSTAKASHSEHSQFHDQKSEQNFAKKETPIETKEDILEQKRYTENLMKSLEVISDSIFKKEPIMSEPKEPNVTSLTSQQHQEIECQAADAVERKDHSEKEAITRKENILSPPNINERKDDIAFTQNESQLSLSNSTDPTVDGNQPISSQPSEPSENNDSQAEATVTPEEDITENNNLIKSAHCSSVVTHDPYVVEEPCRNRTAEDNENQLYKNNSNGQELLTADGYEEAEAVKGITGQSGSQPLSPAAPDSSRSIGKKMADMMKRVLQEQTSENHQGPGDICSSHGGELPAEQSAKTANQDNLIELPPMKNCSPALEFYSASPATDMSVEIVTTDKPCSPILVETNAENDCSHSMEGQSNLLILSQSDDIADPDSCKLSPFSDSLNPAFDTGKKQEDILNVQDIKEQLPVDFMASHQNSPCREEAEESKCLFLHTSPPTSPLLSTSPPTPMQTQSKCNSVSIDQGSVQNAKSPMSEDDNQIALNSDNQLSSTAEMEYSLISPPRLDLGITECKIPSSKTTSHSLHPATSTTEPAEVSGELERTDPMYDFRLSPLKFNSISDEPQQVNQYDYIPISPAGKPEDTSDIKQSSGDDREPCDLSANPALIFNKPETDTVASLNSDPAIKLHLSDQPFVLQQSMKFRCFSLGVPAEIKSTNSSAGNDPFKPIENLHNHADLTKNVESASAENGIVLRKDTSISPPTPKLLIICEKEQMSLPPDSSETQPTIEIDQCSATHQVHKEISPKKTQSNAQQGKVLCEICFMSFRTVPGLKRHKAMKHLVRAEKHIGPQNTTSNRQGTMLIYEASQTTEKEHKDDSQTCYPTKIDGLPETRSTLISKAAETDSVLEEMATETRAVAVDEIGHQNPPLPTKAKNNNNTRKNKNNEVHIKPDPFSDEILNILKTEILQAITPEFKSGGPQGHHKSPEDQTKITDRNVAAAEELPLSLTSDSRLVRSSRPPTIETNLLNETVELNQITDIEEMKCIGMRDMANGQVSADNNVESCAISADKDIIRESDDSKKAHEQKGSEETPPQEILRKVAVEIKCEKNGAPSDGVHPLSCLRSSPLSPPGISPDLKALLDDDTTFSQLFPGVEEAKRKKCQRVYSKRNKRHKLSHDLNLTQDYSSSENLMQNKDQYVENHTPQTFGENQTNHCGYETISIDDTIMLNMCHNSTLKVDAQPVADVKHSELSQEDIHENIKEIGKDHLNPLESTIDKSSIEWTGSSDFICFDAGQTATSDASTTKPEVPATPCPLTLSATPYSVEPCVAENVPTFHSIDIQNINTTFQLPEIQFFDSNKDISVVPPMAAVDVESKDDEKSKNVTERRGRKRQDAGIKVKDKQYKCKVCFTWFLTLGELNFHKLSHNPSPPPTCYMCVQRKFSSREQLRDHLREKHAKNKTGIWTCGMCLKEISDVWMYNEHLREHATQFARKGQTQGSMLDIPGCFMQETAVKNFITSIMQHRPSKANREFSKATKEQEKAAATDSTMGEGKTAEGAEPKVHKTKNSSGAGGKQSTLTPLEILHKTETPKSVEMHPNCKDPSRDCHHCGKQFPKPFKLQRHLVVHNLEKIFLCHKCPVSYQEAQALKDHLKRAHEEADELDSKHTTLYTCELCADVMHVIKKSFICSTCNYTFSKKEQFDRHMEKHLSGGNKIFKFRGVLRPVKASASREDESDSPASKKRRILSDSLQENSSDSGIASVSSLHLNHTSEPQSSKLPVSTADDSTQTFANEYHSNTNNTNVKTEDMAEDYSKLLVELEKCIHMGSSESASPKKEEIDPTPSPNPDKEGNVKSVIEPCEVKEENESVCIRTETTSRSPSEESSIVGKEIVKATEGSAEGDTAENKEKADFLPPSADSFVSLRENQINPTTPESAKHNLAADVTDKQRDDERWHHTSEDSSNDGKQQTLSHSTEQEGSSQMKDNAAPGKTNDIRNSITISNTKATESTLVHSKVSLSASVSSEDKESLKPQKKRKEMKSPHCLQRGSPPATQENFDSRAKKKYRPSKCANPSLQRKSDGPNDYPVLSSVRDDVMSNKILSKCKASNMGLQTKRSLLDSCTPKKAENVTPLNGDYKVKKGTMGRPLHPPISKVSSVPMNNSLNKSRSKMGVRSMERDSYRTAESQNHLLSQLFGQKLTSFKIPLRKDTSESIN</sequence>
<feature type="compositionally biased region" description="Low complexity" evidence="2">
    <location>
        <begin position="94"/>
        <end position="106"/>
    </location>
</feature>
<feature type="compositionally biased region" description="Basic and acidic residues" evidence="2">
    <location>
        <begin position="1018"/>
        <end position="1044"/>
    </location>
</feature>
<feature type="compositionally biased region" description="Polar residues" evidence="2">
    <location>
        <begin position="2023"/>
        <end position="2039"/>
    </location>
</feature>
<feature type="compositionally biased region" description="Basic residues" evidence="2">
    <location>
        <begin position="107"/>
        <end position="116"/>
    </location>
</feature>
<dbReference type="PROSITE" id="PS50157">
    <property type="entry name" value="ZINC_FINGER_C2H2_2"/>
    <property type="match status" value="4"/>
</dbReference>
<dbReference type="InterPro" id="IPR036236">
    <property type="entry name" value="Znf_C2H2_sf"/>
</dbReference>
<evidence type="ECO:0000313" key="4">
    <source>
        <dbReference type="EMBL" id="KAK2842096.1"/>
    </source>
</evidence>
<evidence type="ECO:0000256" key="1">
    <source>
        <dbReference type="PROSITE-ProRule" id="PRU00042"/>
    </source>
</evidence>
<feature type="region of interest" description="Disordered" evidence="2">
    <location>
        <begin position="3169"/>
        <end position="3201"/>
    </location>
</feature>
<dbReference type="EMBL" id="JAUPFM010000009">
    <property type="protein sequence ID" value="KAK2842096.1"/>
    <property type="molecule type" value="Genomic_DNA"/>
</dbReference>
<feature type="compositionally biased region" description="Basic and acidic residues" evidence="2">
    <location>
        <begin position="1514"/>
        <end position="1543"/>
    </location>
</feature>
<feature type="region of interest" description="Disordered" evidence="2">
    <location>
        <begin position="2023"/>
        <end position="2044"/>
    </location>
</feature>
<feature type="compositionally biased region" description="Polar residues" evidence="2">
    <location>
        <begin position="3435"/>
        <end position="3452"/>
    </location>
</feature>
<feature type="compositionally biased region" description="Low complexity" evidence="2">
    <location>
        <begin position="3454"/>
        <end position="3463"/>
    </location>
</feature>
<protein>
    <recommendedName>
        <fullName evidence="3">C2H2-type domain-containing protein</fullName>
    </recommendedName>
</protein>
<feature type="region of interest" description="Disordered" evidence="2">
    <location>
        <begin position="331"/>
        <end position="351"/>
    </location>
</feature>
<feature type="region of interest" description="Disordered" evidence="2">
    <location>
        <begin position="1637"/>
        <end position="1683"/>
    </location>
</feature>
<feature type="compositionally biased region" description="Polar residues" evidence="2">
    <location>
        <begin position="3593"/>
        <end position="3605"/>
    </location>
</feature>
<feature type="domain" description="C2H2-type" evidence="3">
    <location>
        <begin position="3075"/>
        <end position="3103"/>
    </location>
</feature>
<keyword evidence="5" id="KW-1185">Reference proteome</keyword>
<feature type="compositionally biased region" description="Polar residues" evidence="2">
    <location>
        <begin position="122"/>
        <end position="140"/>
    </location>
</feature>
<feature type="region of interest" description="Disordered" evidence="2">
    <location>
        <begin position="828"/>
        <end position="864"/>
    </location>
</feature>
<dbReference type="GO" id="GO:0008270">
    <property type="term" value="F:zinc ion binding"/>
    <property type="evidence" value="ECO:0007669"/>
    <property type="project" value="UniProtKB-KW"/>
</dbReference>
<feature type="region of interest" description="Disordered" evidence="2">
    <location>
        <begin position="2514"/>
        <end position="2539"/>
    </location>
</feature>
<feature type="region of interest" description="Disordered" evidence="2">
    <location>
        <begin position="1"/>
        <end position="245"/>
    </location>
</feature>
<gene>
    <name evidence="4" type="ORF">Q5P01_012296</name>
</gene>
<feature type="region of interest" description="Disordered" evidence="2">
    <location>
        <begin position="2816"/>
        <end position="2837"/>
    </location>
</feature>
<feature type="compositionally biased region" description="Polar residues" evidence="2">
    <location>
        <begin position="3190"/>
        <end position="3201"/>
    </location>
</feature>
<feature type="compositionally biased region" description="Polar residues" evidence="2">
    <location>
        <begin position="3365"/>
        <end position="3375"/>
    </location>
</feature>
<feature type="compositionally biased region" description="Polar residues" evidence="2">
    <location>
        <begin position="1158"/>
        <end position="1175"/>
    </location>
</feature>
<keyword evidence="1" id="KW-0479">Metal-binding</keyword>
<feature type="region of interest" description="Disordered" evidence="2">
    <location>
        <begin position="2080"/>
        <end position="2103"/>
    </location>
</feature>
<feature type="region of interest" description="Disordered" evidence="2">
    <location>
        <begin position="2368"/>
        <end position="2396"/>
    </location>
</feature>
<feature type="compositionally biased region" description="Polar residues" evidence="2">
    <location>
        <begin position="1578"/>
        <end position="1587"/>
    </location>
</feature>
<feature type="compositionally biased region" description="Basic and acidic residues" evidence="2">
    <location>
        <begin position="2086"/>
        <end position="2103"/>
    </location>
</feature>
<feature type="compositionally biased region" description="Low complexity" evidence="2">
    <location>
        <begin position="414"/>
        <end position="430"/>
    </location>
</feature>
<feature type="region of interest" description="Disordered" evidence="2">
    <location>
        <begin position="1568"/>
        <end position="1622"/>
    </location>
</feature>
<comment type="caution">
    <text evidence="4">The sequence shown here is derived from an EMBL/GenBank/DDBJ whole genome shotgun (WGS) entry which is preliminary data.</text>
</comment>
<name>A0AA88MNH1_CHASR</name>
<feature type="compositionally biased region" description="Basic and acidic residues" evidence="2">
    <location>
        <begin position="49"/>
        <end position="62"/>
    </location>
</feature>
<dbReference type="Proteomes" id="UP001187415">
    <property type="component" value="Unassembled WGS sequence"/>
</dbReference>
<keyword evidence="1" id="KW-0862">Zinc</keyword>
<feature type="compositionally biased region" description="Low complexity" evidence="2">
    <location>
        <begin position="368"/>
        <end position="385"/>
    </location>
</feature>
<feature type="domain" description="C2H2-type" evidence="3">
    <location>
        <begin position="3047"/>
        <end position="3074"/>
    </location>
</feature>
<reference evidence="4" key="1">
    <citation type="submission" date="2023-07" db="EMBL/GenBank/DDBJ databases">
        <title>Chromosome-level Genome Assembly of Striped Snakehead (Channa striata).</title>
        <authorList>
            <person name="Liu H."/>
        </authorList>
    </citation>
    <scope>NUCLEOTIDE SEQUENCE</scope>
    <source>
        <strain evidence="4">Gz</strain>
        <tissue evidence="4">Muscle</tissue>
    </source>
</reference>
<evidence type="ECO:0000313" key="5">
    <source>
        <dbReference type="Proteomes" id="UP001187415"/>
    </source>
</evidence>
<feature type="compositionally biased region" description="Basic and acidic residues" evidence="2">
    <location>
        <begin position="23"/>
        <end position="33"/>
    </location>
</feature>
<feature type="region of interest" description="Disordered" evidence="2">
    <location>
        <begin position="1503"/>
        <end position="1543"/>
    </location>
</feature>
<dbReference type="Gene3D" id="3.30.160.60">
    <property type="entry name" value="Classic Zinc Finger"/>
    <property type="match status" value="2"/>
</dbReference>
<feature type="region of interest" description="Disordered" evidence="2">
    <location>
        <begin position="1777"/>
        <end position="1803"/>
    </location>
</feature>
<dbReference type="SMART" id="SM00355">
    <property type="entry name" value="ZnF_C2H2"/>
    <property type="match status" value="8"/>
</dbReference>
<feature type="compositionally biased region" description="Polar residues" evidence="2">
    <location>
        <begin position="1135"/>
        <end position="1148"/>
    </location>
</feature>
<feature type="domain" description="C2H2-type" evidence="3">
    <location>
        <begin position="3128"/>
        <end position="3150"/>
    </location>
</feature>
<feature type="region of interest" description="Disordered" evidence="2">
    <location>
        <begin position="363"/>
        <end position="478"/>
    </location>
</feature>
<feature type="compositionally biased region" description="Basic and acidic residues" evidence="2">
    <location>
        <begin position="3385"/>
        <end position="3400"/>
    </location>
</feature>
<feature type="compositionally biased region" description="Basic and acidic residues" evidence="2">
    <location>
        <begin position="2972"/>
        <end position="2986"/>
    </location>
</feature>
<feature type="compositionally biased region" description="Polar residues" evidence="2">
    <location>
        <begin position="3405"/>
        <end position="3424"/>
    </location>
</feature>
<feature type="region of interest" description="Disordered" evidence="2">
    <location>
        <begin position="771"/>
        <end position="802"/>
    </location>
</feature>
<feature type="compositionally biased region" description="Low complexity" evidence="2">
    <location>
        <begin position="995"/>
        <end position="1017"/>
    </location>
</feature>
<feature type="domain" description="C2H2-type" evidence="3">
    <location>
        <begin position="2847"/>
        <end position="2874"/>
    </location>
</feature>
<feature type="compositionally biased region" description="Polar residues" evidence="2">
    <location>
        <begin position="1637"/>
        <end position="1649"/>
    </location>
</feature>
<feature type="region of interest" description="Disordered" evidence="2">
    <location>
        <begin position="1742"/>
        <end position="1762"/>
    </location>
</feature>
<feature type="compositionally biased region" description="Low complexity" evidence="2">
    <location>
        <begin position="1650"/>
        <end position="1666"/>
    </location>
</feature>
<feature type="compositionally biased region" description="Low complexity" evidence="2">
    <location>
        <begin position="209"/>
        <end position="233"/>
    </location>
</feature>
<feature type="compositionally biased region" description="Basic and acidic residues" evidence="2">
    <location>
        <begin position="1597"/>
        <end position="1614"/>
    </location>
</feature>
<keyword evidence="1" id="KW-0863">Zinc-finger</keyword>
<dbReference type="InterPro" id="IPR039270">
    <property type="entry name" value="ZNF469"/>
</dbReference>
<dbReference type="PANTHER" id="PTHR21465:SF2">
    <property type="entry name" value="ZINC FINGER PROTEIN 469"/>
    <property type="match status" value="1"/>
</dbReference>
<evidence type="ECO:0000259" key="3">
    <source>
        <dbReference type="PROSITE" id="PS50157"/>
    </source>
</evidence>
<dbReference type="PANTHER" id="PTHR21465">
    <property type="entry name" value="ZINC FINGER PROTEIN 469"/>
    <property type="match status" value="1"/>
</dbReference>
<feature type="region of interest" description="Disordered" evidence="2">
    <location>
        <begin position="978"/>
        <end position="1046"/>
    </location>
</feature>
<feature type="compositionally biased region" description="Low complexity" evidence="2">
    <location>
        <begin position="837"/>
        <end position="850"/>
    </location>
</feature>
<feature type="region of interest" description="Disordered" evidence="2">
    <location>
        <begin position="2972"/>
        <end position="3024"/>
    </location>
</feature>
<feature type="region of interest" description="Disordered" evidence="2">
    <location>
        <begin position="1101"/>
        <end position="1211"/>
    </location>
</feature>
<feature type="compositionally biased region" description="Basic and acidic residues" evidence="2">
    <location>
        <begin position="2996"/>
        <end position="3005"/>
    </location>
</feature>
<feature type="compositionally biased region" description="Basic and acidic residues" evidence="2">
    <location>
        <begin position="2514"/>
        <end position="2534"/>
    </location>
</feature>
<feature type="compositionally biased region" description="Polar residues" evidence="2">
    <location>
        <begin position="194"/>
        <end position="208"/>
    </location>
</feature>
<dbReference type="InterPro" id="IPR013087">
    <property type="entry name" value="Znf_C2H2_type"/>
</dbReference>
<feature type="compositionally biased region" description="Basic residues" evidence="2">
    <location>
        <begin position="985"/>
        <end position="994"/>
    </location>
</feature>
<dbReference type="PROSITE" id="PS00028">
    <property type="entry name" value="ZINC_FINGER_C2H2_1"/>
    <property type="match status" value="6"/>
</dbReference>
<organism evidence="4 5">
    <name type="scientific">Channa striata</name>
    <name type="common">Snakehead murrel</name>
    <name type="synonym">Ophicephalus striatus</name>
    <dbReference type="NCBI Taxonomy" id="64152"/>
    <lineage>
        <taxon>Eukaryota</taxon>
        <taxon>Metazoa</taxon>
        <taxon>Chordata</taxon>
        <taxon>Craniata</taxon>
        <taxon>Vertebrata</taxon>
        <taxon>Euteleostomi</taxon>
        <taxon>Actinopterygii</taxon>
        <taxon>Neopterygii</taxon>
        <taxon>Teleostei</taxon>
        <taxon>Neoteleostei</taxon>
        <taxon>Acanthomorphata</taxon>
        <taxon>Anabantaria</taxon>
        <taxon>Anabantiformes</taxon>
        <taxon>Channoidei</taxon>
        <taxon>Channidae</taxon>
        <taxon>Channa</taxon>
    </lineage>
</organism>
<dbReference type="SUPFAM" id="SSF57667">
    <property type="entry name" value="beta-beta-alpha zinc fingers"/>
    <property type="match status" value="1"/>
</dbReference>
<feature type="compositionally biased region" description="Polar residues" evidence="2">
    <location>
        <begin position="445"/>
        <end position="475"/>
    </location>
</feature>